<evidence type="ECO:0000313" key="1">
    <source>
        <dbReference type="EMBL" id="KAF2264695.1"/>
    </source>
</evidence>
<gene>
    <name evidence="1" type="ORF">CC78DRAFT_224755</name>
</gene>
<dbReference type="EMBL" id="ML986614">
    <property type="protein sequence ID" value="KAF2264695.1"/>
    <property type="molecule type" value="Genomic_DNA"/>
</dbReference>
<keyword evidence="2" id="KW-1185">Reference proteome</keyword>
<dbReference type="AlphaFoldDB" id="A0A9P4KA71"/>
<protein>
    <submittedName>
        <fullName evidence="1">Uncharacterized protein</fullName>
    </submittedName>
</protein>
<proteinExistence type="predicted"/>
<comment type="caution">
    <text evidence="1">The sequence shown here is derived from an EMBL/GenBank/DDBJ whole genome shotgun (WGS) entry which is preliminary data.</text>
</comment>
<evidence type="ECO:0000313" key="2">
    <source>
        <dbReference type="Proteomes" id="UP000800093"/>
    </source>
</evidence>
<dbReference type="Proteomes" id="UP000800093">
    <property type="component" value="Unassembled WGS sequence"/>
</dbReference>
<accession>A0A9P4KA71</accession>
<reference evidence="2" key="1">
    <citation type="journal article" date="2020" name="Stud. Mycol.">
        <title>101 Dothideomycetes genomes: A test case for predicting lifestyles and emergence of pathogens.</title>
        <authorList>
            <person name="Haridas S."/>
            <person name="Albert R."/>
            <person name="Binder M."/>
            <person name="Bloem J."/>
            <person name="LaButti K."/>
            <person name="Salamov A."/>
            <person name="Andreopoulos B."/>
            <person name="Baker S."/>
            <person name="Barry K."/>
            <person name="Bills G."/>
            <person name="Bluhm B."/>
            <person name="Cannon C."/>
            <person name="Castanera R."/>
            <person name="Culley D."/>
            <person name="Daum C."/>
            <person name="Ezra D."/>
            <person name="Gonzalez J."/>
            <person name="Henrissat B."/>
            <person name="Kuo A."/>
            <person name="Liang C."/>
            <person name="Lipzen A."/>
            <person name="Lutzoni F."/>
            <person name="Magnuson J."/>
            <person name="Mondo S."/>
            <person name="Nolan M."/>
            <person name="Ohm R."/>
            <person name="Pangilinan J."/>
            <person name="Park H.-J."/>
            <person name="Ramirez L."/>
            <person name="Alfaro M."/>
            <person name="Sun H."/>
            <person name="Tritt A."/>
            <person name="Yoshinaga Y."/>
            <person name="Zwiers L.-H."/>
            <person name="Turgeon B."/>
            <person name="Goodwin S."/>
            <person name="Spatafora J."/>
            <person name="Crous P."/>
            <person name="Grigoriev I."/>
        </authorList>
    </citation>
    <scope>NUCLEOTIDE SEQUENCE [LARGE SCALE GENOMIC DNA]</scope>
    <source>
        <strain evidence="2">CBS 304.66</strain>
    </source>
</reference>
<sequence>MAARWYTLTPARYHFCVANNILINAKSLGLFGFYAGIAGVTKRLIAGLSTISYGNRETQTR</sequence>
<organism evidence="1 2">
    <name type="scientific">Lojkania enalia</name>
    <dbReference type="NCBI Taxonomy" id="147567"/>
    <lineage>
        <taxon>Eukaryota</taxon>
        <taxon>Fungi</taxon>
        <taxon>Dikarya</taxon>
        <taxon>Ascomycota</taxon>
        <taxon>Pezizomycotina</taxon>
        <taxon>Dothideomycetes</taxon>
        <taxon>Pleosporomycetidae</taxon>
        <taxon>Pleosporales</taxon>
        <taxon>Pleosporales incertae sedis</taxon>
        <taxon>Lojkania</taxon>
    </lineage>
</organism>
<name>A0A9P4KA71_9PLEO</name>